<evidence type="ECO:0000256" key="10">
    <source>
        <dbReference type="SAM" id="MobiDB-lite"/>
    </source>
</evidence>
<dbReference type="RefSeq" id="WP_379088406.1">
    <property type="nucleotide sequence ID" value="NZ_JBHTJO010000001.1"/>
</dbReference>
<proteinExistence type="inferred from homology"/>
<keyword evidence="4 8" id="KW-0689">Ribosomal protein</keyword>
<dbReference type="InterPro" id="IPR009019">
    <property type="entry name" value="KH_sf_prok-type"/>
</dbReference>
<dbReference type="PROSITE" id="PS00548">
    <property type="entry name" value="RIBOSOMAL_S3"/>
    <property type="match status" value="1"/>
</dbReference>
<dbReference type="InterPro" id="IPR005704">
    <property type="entry name" value="Ribosomal_uS3_bac-typ"/>
</dbReference>
<evidence type="ECO:0000256" key="6">
    <source>
        <dbReference type="ARBA" id="ARBA00024998"/>
    </source>
</evidence>
<dbReference type="InterPro" id="IPR004087">
    <property type="entry name" value="KH_dom"/>
</dbReference>
<dbReference type="EMBL" id="JBHTJO010000001">
    <property type="protein sequence ID" value="MFD0987081.1"/>
    <property type="molecule type" value="Genomic_DNA"/>
</dbReference>
<comment type="function">
    <text evidence="6 8">Binds the lower part of the 30S subunit head. Binds mRNA in the 70S ribosome, positioning it for translation.</text>
</comment>
<name>A0ABW3JBC9_9HYPH</name>
<sequence>MGQKVNPIGLRLGVNRTWDSRWFADGEEYARLLHEDIKMREHILKSRKQAGISKVVIERPHKKCRVTIHTARPGILIGKKGADIDKMRKELSKLTDSEVHVNIVEIRKPEIDANLVAESIAQQLERRVAFRRAMKRAVQSTMRMGAQGIRINCSGRLGGTEIARMEWYREGRVPLHTLRADIDYGTALARTAYGIIGIKVWIFKGEILDHDPMAQETRAMDAQEGGRSGGGPRRNAPASA</sequence>
<dbReference type="SUPFAM" id="SSF54821">
    <property type="entry name" value="Ribosomal protein S3 C-terminal domain"/>
    <property type="match status" value="1"/>
</dbReference>
<evidence type="ECO:0000256" key="7">
    <source>
        <dbReference type="ARBA" id="ARBA00035257"/>
    </source>
</evidence>
<comment type="subunit">
    <text evidence="8">Part of the 30S ribosomal subunit. Forms a tight complex with proteins S10 and S14.</text>
</comment>
<reference evidence="13" key="1">
    <citation type="journal article" date="2019" name="Int. J. Syst. Evol. Microbiol.">
        <title>The Global Catalogue of Microorganisms (GCM) 10K type strain sequencing project: providing services to taxonomists for standard genome sequencing and annotation.</title>
        <authorList>
            <consortium name="The Broad Institute Genomics Platform"/>
            <consortium name="The Broad Institute Genome Sequencing Center for Infectious Disease"/>
            <person name="Wu L."/>
            <person name="Ma J."/>
        </authorList>
    </citation>
    <scope>NUCLEOTIDE SEQUENCE [LARGE SCALE GENOMIC DNA]</scope>
    <source>
        <strain evidence="13">CCUG 61697</strain>
    </source>
</reference>
<evidence type="ECO:0000256" key="2">
    <source>
        <dbReference type="ARBA" id="ARBA00022730"/>
    </source>
</evidence>
<dbReference type="InterPro" id="IPR001351">
    <property type="entry name" value="Ribosomal_uS3_C"/>
</dbReference>
<feature type="domain" description="KH type-2" evidence="11">
    <location>
        <begin position="39"/>
        <end position="107"/>
    </location>
</feature>
<evidence type="ECO:0000256" key="3">
    <source>
        <dbReference type="ARBA" id="ARBA00022884"/>
    </source>
</evidence>
<keyword evidence="2 8" id="KW-0699">rRNA-binding</keyword>
<dbReference type="SUPFAM" id="SSF54814">
    <property type="entry name" value="Prokaryotic type KH domain (KH-domain type II)"/>
    <property type="match status" value="1"/>
</dbReference>
<dbReference type="Gene3D" id="3.30.1140.32">
    <property type="entry name" value="Ribosomal protein S3, C-terminal domain"/>
    <property type="match status" value="1"/>
</dbReference>
<dbReference type="SMART" id="SM00322">
    <property type="entry name" value="KH"/>
    <property type="match status" value="1"/>
</dbReference>
<dbReference type="Proteomes" id="UP001597102">
    <property type="component" value="Unassembled WGS sequence"/>
</dbReference>
<keyword evidence="3 8" id="KW-0694">RNA-binding</keyword>
<dbReference type="Gene3D" id="3.30.300.20">
    <property type="match status" value="1"/>
</dbReference>
<evidence type="ECO:0000256" key="9">
    <source>
        <dbReference type="RuleBase" id="RU003624"/>
    </source>
</evidence>
<dbReference type="HAMAP" id="MF_01309_B">
    <property type="entry name" value="Ribosomal_uS3_B"/>
    <property type="match status" value="1"/>
</dbReference>
<comment type="caution">
    <text evidence="12">The sequence shown here is derived from an EMBL/GenBank/DDBJ whole genome shotgun (WGS) entry which is preliminary data.</text>
</comment>
<gene>
    <name evidence="8 12" type="primary">rpsC</name>
    <name evidence="12" type="ORF">ACFQ2F_08220</name>
</gene>
<dbReference type="PROSITE" id="PS50823">
    <property type="entry name" value="KH_TYPE_2"/>
    <property type="match status" value="1"/>
</dbReference>
<dbReference type="InterPro" id="IPR057258">
    <property type="entry name" value="Ribosomal_uS3"/>
</dbReference>
<dbReference type="GO" id="GO:0005840">
    <property type="term" value="C:ribosome"/>
    <property type="evidence" value="ECO:0007669"/>
    <property type="project" value="UniProtKB-KW"/>
</dbReference>
<organism evidence="12 13">
    <name type="scientific">Methyloligella solikamskensis</name>
    <dbReference type="NCBI Taxonomy" id="1177756"/>
    <lineage>
        <taxon>Bacteria</taxon>
        <taxon>Pseudomonadati</taxon>
        <taxon>Pseudomonadota</taxon>
        <taxon>Alphaproteobacteria</taxon>
        <taxon>Hyphomicrobiales</taxon>
        <taxon>Hyphomicrobiaceae</taxon>
        <taxon>Methyloligella</taxon>
    </lineage>
</organism>
<dbReference type="Pfam" id="PF00189">
    <property type="entry name" value="Ribosomal_S3_C"/>
    <property type="match status" value="1"/>
</dbReference>
<dbReference type="InterPro" id="IPR015946">
    <property type="entry name" value="KH_dom-like_a/b"/>
</dbReference>
<evidence type="ECO:0000256" key="1">
    <source>
        <dbReference type="ARBA" id="ARBA00010761"/>
    </source>
</evidence>
<evidence type="ECO:0000313" key="12">
    <source>
        <dbReference type="EMBL" id="MFD0987081.1"/>
    </source>
</evidence>
<dbReference type="NCBIfam" id="TIGR01009">
    <property type="entry name" value="rpsC_bact"/>
    <property type="match status" value="1"/>
</dbReference>
<keyword evidence="5 8" id="KW-0687">Ribonucleoprotein</keyword>
<dbReference type="InterPro" id="IPR018280">
    <property type="entry name" value="Ribosomal_uS3_CS"/>
</dbReference>
<dbReference type="CDD" id="cd02412">
    <property type="entry name" value="KH-II_30S_S3"/>
    <property type="match status" value="1"/>
</dbReference>
<dbReference type="InterPro" id="IPR036419">
    <property type="entry name" value="Ribosomal_S3_C_sf"/>
</dbReference>
<protein>
    <recommendedName>
        <fullName evidence="7 8">Small ribosomal subunit protein uS3</fullName>
    </recommendedName>
</protein>
<comment type="similarity">
    <text evidence="1 8 9">Belongs to the universal ribosomal protein uS3 family.</text>
</comment>
<evidence type="ECO:0000313" key="13">
    <source>
        <dbReference type="Proteomes" id="UP001597102"/>
    </source>
</evidence>
<evidence type="ECO:0000256" key="5">
    <source>
        <dbReference type="ARBA" id="ARBA00023274"/>
    </source>
</evidence>
<evidence type="ECO:0000256" key="4">
    <source>
        <dbReference type="ARBA" id="ARBA00022980"/>
    </source>
</evidence>
<accession>A0ABW3JBC9</accession>
<feature type="region of interest" description="Disordered" evidence="10">
    <location>
        <begin position="218"/>
        <end position="240"/>
    </location>
</feature>
<dbReference type="PANTHER" id="PTHR11760">
    <property type="entry name" value="30S/40S RIBOSOMAL PROTEIN S3"/>
    <property type="match status" value="1"/>
</dbReference>
<keyword evidence="13" id="KW-1185">Reference proteome</keyword>
<dbReference type="PANTHER" id="PTHR11760:SF19">
    <property type="entry name" value="SMALL RIBOSOMAL SUBUNIT PROTEIN US3C"/>
    <property type="match status" value="1"/>
</dbReference>
<evidence type="ECO:0000256" key="8">
    <source>
        <dbReference type="HAMAP-Rule" id="MF_01309"/>
    </source>
</evidence>
<evidence type="ECO:0000259" key="11">
    <source>
        <dbReference type="PROSITE" id="PS50823"/>
    </source>
</evidence>
<dbReference type="InterPro" id="IPR004044">
    <property type="entry name" value="KH_dom_type_2"/>
</dbReference>
<dbReference type="Pfam" id="PF07650">
    <property type="entry name" value="KH_2"/>
    <property type="match status" value="1"/>
</dbReference>